<dbReference type="FunCoup" id="A0A371R8I1">
    <property type="interactions" value="118"/>
</dbReference>
<feature type="domain" description="RCK C-terminal" evidence="8">
    <location>
        <begin position="144"/>
        <end position="228"/>
    </location>
</feature>
<accession>A0A371R8I1</accession>
<dbReference type="NCBIfam" id="NF007031">
    <property type="entry name" value="PRK09496.1-2"/>
    <property type="match status" value="1"/>
</dbReference>
<dbReference type="InterPro" id="IPR006037">
    <property type="entry name" value="RCK_C"/>
</dbReference>
<gene>
    <name evidence="9" type="primary">trkA</name>
    <name evidence="9" type="ORF">DX908_15895</name>
</gene>
<dbReference type="RefSeq" id="WP_116393464.1">
    <property type="nucleotide sequence ID" value="NZ_QUQO01000002.1"/>
</dbReference>
<dbReference type="SUPFAM" id="SSF116726">
    <property type="entry name" value="TrkA C-terminal domain-like"/>
    <property type="match status" value="2"/>
</dbReference>
<dbReference type="PRINTS" id="PR00335">
    <property type="entry name" value="KUPTAKETRKA"/>
</dbReference>
<evidence type="ECO:0000256" key="3">
    <source>
        <dbReference type="ARBA" id="ARBA00022538"/>
    </source>
</evidence>
<keyword evidence="6" id="KW-0406">Ion transport</keyword>
<keyword evidence="2" id="KW-0813">Transport</keyword>
<dbReference type="InterPro" id="IPR036721">
    <property type="entry name" value="RCK_C_sf"/>
</dbReference>
<evidence type="ECO:0000256" key="2">
    <source>
        <dbReference type="ARBA" id="ARBA00022448"/>
    </source>
</evidence>
<keyword evidence="3" id="KW-0633">Potassium transport</keyword>
<feature type="domain" description="RCK C-terminal" evidence="8">
    <location>
        <begin position="371"/>
        <end position="452"/>
    </location>
</feature>
<reference evidence="9 10" key="1">
    <citation type="submission" date="2018-08" db="EMBL/GenBank/DDBJ databases">
        <title>Parvularcula sp. SM1705, isolated from surface water of the South Sea China.</title>
        <authorList>
            <person name="Sun L."/>
        </authorList>
    </citation>
    <scope>NUCLEOTIDE SEQUENCE [LARGE SCALE GENOMIC DNA]</scope>
    <source>
        <strain evidence="9 10">SM1705</strain>
    </source>
</reference>
<dbReference type="NCBIfam" id="NF007030">
    <property type="entry name" value="PRK09496.1-1"/>
    <property type="match status" value="1"/>
</dbReference>
<keyword evidence="5" id="KW-0520">NAD</keyword>
<evidence type="ECO:0000313" key="9">
    <source>
        <dbReference type="EMBL" id="RFB01749.1"/>
    </source>
</evidence>
<dbReference type="NCBIfam" id="NF007032">
    <property type="entry name" value="PRK09496.1-4"/>
    <property type="match status" value="1"/>
</dbReference>
<dbReference type="SUPFAM" id="SSF51735">
    <property type="entry name" value="NAD(P)-binding Rossmann-fold domains"/>
    <property type="match status" value="2"/>
</dbReference>
<dbReference type="Pfam" id="PF02080">
    <property type="entry name" value="TrkA_C"/>
    <property type="match status" value="2"/>
</dbReference>
<dbReference type="PANTHER" id="PTHR43833">
    <property type="entry name" value="POTASSIUM CHANNEL PROTEIN 2-RELATED-RELATED"/>
    <property type="match status" value="1"/>
</dbReference>
<evidence type="ECO:0000256" key="6">
    <source>
        <dbReference type="ARBA" id="ARBA00023065"/>
    </source>
</evidence>
<dbReference type="Gene3D" id="3.40.50.720">
    <property type="entry name" value="NAD(P)-binding Rossmann-like Domain"/>
    <property type="match status" value="2"/>
</dbReference>
<sequence>MRVIVCGAGRVGYGIAARLAQEKANVTVIDQAASLIQQVTERLDVRGVVGSGSYPEILSEAGAAEADMIIAVTASDEVNIVSCQIAHSLFSIPTKIARIRAQSYLDTRYADVFSRDNIPIDVVISPEHEVAQAVLQRMTTPAAFDIKAFAEGRVWSVGLKLGEDCPILATPLRQVRELFPDLMITVVTVHRGTSLFRPTGEDQLEAGDEIYFVCDRDRVNRAIGILGQEQIQAKRVIIIGGGHIGFDVAKSLEKLGQSRIRLIESDANRASAIAEELTRTIVLNGDGLDREILREAGVAEAETVVALTNSDQINLLSAIIAKREGARRTNILVNQPSYGPLSQSVGIDRFIDPRAITISTILQHVRRGRIKSVYSILDGQAELIEAVALETSSLVGSPLSESELPKGVVIGAIVRGGEVVLPRSDTVIEPGDRVILMALREDVASVERMFRVGIEYF</sequence>
<organism evidence="9 10">
    <name type="scientific">Parvularcula marina</name>
    <dbReference type="NCBI Taxonomy" id="2292771"/>
    <lineage>
        <taxon>Bacteria</taxon>
        <taxon>Pseudomonadati</taxon>
        <taxon>Pseudomonadota</taxon>
        <taxon>Alphaproteobacteria</taxon>
        <taxon>Parvularculales</taxon>
        <taxon>Parvularculaceae</taxon>
        <taxon>Parvularcula</taxon>
    </lineage>
</organism>
<evidence type="ECO:0000256" key="5">
    <source>
        <dbReference type="ARBA" id="ARBA00023027"/>
    </source>
</evidence>
<dbReference type="Proteomes" id="UP000264589">
    <property type="component" value="Unassembled WGS sequence"/>
</dbReference>
<dbReference type="EMBL" id="QUQO01000002">
    <property type="protein sequence ID" value="RFB01749.1"/>
    <property type="molecule type" value="Genomic_DNA"/>
</dbReference>
<dbReference type="OrthoDB" id="9775180at2"/>
<proteinExistence type="predicted"/>
<dbReference type="InterPro" id="IPR036291">
    <property type="entry name" value="NAD(P)-bd_dom_sf"/>
</dbReference>
<evidence type="ECO:0000259" key="7">
    <source>
        <dbReference type="PROSITE" id="PS51201"/>
    </source>
</evidence>
<dbReference type="PROSITE" id="PS51202">
    <property type="entry name" value="RCK_C"/>
    <property type="match status" value="2"/>
</dbReference>
<evidence type="ECO:0000259" key="8">
    <source>
        <dbReference type="PROSITE" id="PS51202"/>
    </source>
</evidence>
<dbReference type="AlphaFoldDB" id="A0A371R8I1"/>
<dbReference type="InterPro" id="IPR003148">
    <property type="entry name" value="RCK_N"/>
</dbReference>
<dbReference type="InterPro" id="IPR050721">
    <property type="entry name" value="Trk_Ktr_HKT_K-transport"/>
</dbReference>
<protein>
    <recommendedName>
        <fullName evidence="1">Trk system potassium uptake protein TrkA</fullName>
    </recommendedName>
</protein>
<dbReference type="GO" id="GO:0005886">
    <property type="term" value="C:plasma membrane"/>
    <property type="evidence" value="ECO:0007669"/>
    <property type="project" value="InterPro"/>
</dbReference>
<name>A0A371R8I1_9PROT</name>
<dbReference type="NCBIfam" id="NF007039">
    <property type="entry name" value="PRK09496.3-2"/>
    <property type="match status" value="1"/>
</dbReference>
<keyword evidence="10" id="KW-1185">Reference proteome</keyword>
<keyword evidence="4" id="KW-0630">Potassium</keyword>
<dbReference type="GO" id="GO:0015079">
    <property type="term" value="F:potassium ion transmembrane transporter activity"/>
    <property type="evidence" value="ECO:0007669"/>
    <property type="project" value="InterPro"/>
</dbReference>
<dbReference type="Gene3D" id="3.30.70.1450">
    <property type="entry name" value="Regulator of K+ conductance, C-terminal domain"/>
    <property type="match status" value="2"/>
</dbReference>
<dbReference type="Pfam" id="PF02254">
    <property type="entry name" value="TrkA_N"/>
    <property type="match status" value="2"/>
</dbReference>
<evidence type="ECO:0000313" key="10">
    <source>
        <dbReference type="Proteomes" id="UP000264589"/>
    </source>
</evidence>
<dbReference type="InterPro" id="IPR006036">
    <property type="entry name" value="K_uptake_TrkA"/>
</dbReference>
<comment type="caution">
    <text evidence="9">The sequence shown here is derived from an EMBL/GenBank/DDBJ whole genome shotgun (WGS) entry which is preliminary data.</text>
</comment>
<dbReference type="InParanoid" id="A0A371R8I1"/>
<evidence type="ECO:0000256" key="4">
    <source>
        <dbReference type="ARBA" id="ARBA00022958"/>
    </source>
</evidence>
<dbReference type="PROSITE" id="PS51201">
    <property type="entry name" value="RCK_N"/>
    <property type="match status" value="2"/>
</dbReference>
<evidence type="ECO:0000256" key="1">
    <source>
        <dbReference type="ARBA" id="ARBA00017378"/>
    </source>
</evidence>
<dbReference type="PANTHER" id="PTHR43833:SF5">
    <property type="entry name" value="TRK SYSTEM POTASSIUM UPTAKE PROTEIN TRKA"/>
    <property type="match status" value="1"/>
</dbReference>
<feature type="domain" description="RCK N-terminal" evidence="7">
    <location>
        <begin position="233"/>
        <end position="351"/>
    </location>
</feature>
<feature type="domain" description="RCK N-terminal" evidence="7">
    <location>
        <begin position="1"/>
        <end position="124"/>
    </location>
</feature>